<comment type="caution">
    <text evidence="2">The sequence shown here is derived from an EMBL/GenBank/DDBJ whole genome shotgun (WGS) entry which is preliminary data.</text>
</comment>
<dbReference type="RefSeq" id="WP_167214712.1">
    <property type="nucleotide sequence ID" value="NZ_JAASRO010000001.1"/>
</dbReference>
<feature type="compositionally biased region" description="Low complexity" evidence="1">
    <location>
        <begin position="333"/>
        <end position="343"/>
    </location>
</feature>
<evidence type="ECO:0000313" key="2">
    <source>
        <dbReference type="EMBL" id="NIK60873.1"/>
    </source>
</evidence>
<proteinExistence type="predicted"/>
<dbReference type="InterPro" id="IPR047789">
    <property type="entry name" value="CU044_5270-like"/>
</dbReference>
<organism evidence="2 3">
    <name type="scientific">Kribbella shirazensis</name>
    <dbReference type="NCBI Taxonomy" id="1105143"/>
    <lineage>
        <taxon>Bacteria</taxon>
        <taxon>Bacillati</taxon>
        <taxon>Actinomycetota</taxon>
        <taxon>Actinomycetes</taxon>
        <taxon>Propionibacteriales</taxon>
        <taxon>Kribbellaceae</taxon>
        <taxon>Kribbella</taxon>
    </lineage>
</organism>
<dbReference type="Proteomes" id="UP000555407">
    <property type="component" value="Unassembled WGS sequence"/>
</dbReference>
<reference evidence="2 3" key="1">
    <citation type="submission" date="2020-03" db="EMBL/GenBank/DDBJ databases">
        <title>Sequencing the genomes of 1000 actinobacteria strains.</title>
        <authorList>
            <person name="Klenk H.-P."/>
        </authorList>
    </citation>
    <scope>NUCLEOTIDE SEQUENCE [LARGE SCALE GENOMIC DNA]</scope>
    <source>
        <strain evidence="2 3">DSM 45490</strain>
    </source>
</reference>
<evidence type="ECO:0000256" key="1">
    <source>
        <dbReference type="SAM" id="MobiDB-lite"/>
    </source>
</evidence>
<gene>
    <name evidence="2" type="ORF">BJY22_006590</name>
</gene>
<feature type="region of interest" description="Disordered" evidence="1">
    <location>
        <begin position="307"/>
        <end position="349"/>
    </location>
</feature>
<accession>A0A7X6A4E4</accession>
<keyword evidence="3" id="KW-1185">Reference proteome</keyword>
<protein>
    <recommendedName>
        <fullName evidence="4">CU044_5270 family protein</fullName>
    </recommendedName>
</protein>
<dbReference type="NCBIfam" id="NF038083">
    <property type="entry name" value="CU044_5270_fam"/>
    <property type="match status" value="1"/>
</dbReference>
<evidence type="ECO:0000313" key="3">
    <source>
        <dbReference type="Proteomes" id="UP000555407"/>
    </source>
</evidence>
<dbReference type="AlphaFoldDB" id="A0A7X6A4E4"/>
<sequence length="349" mass="37210">MNDLDLLKRYREDTAAAAPEVLAAARRRLVTPKPDRTRVVFGQRRMLLAGALAVTLAGGILVTDVVERGGATPAGTVADAGTFLADAAAATSAEPDDPIPAGKYLQIDVESTRLVPLGSNPRLRATLYSGRTTWIASDRKPPYPTAIAPTSRVEFASPEARALARKTAPYLFVTTKPGLAFNHCPTIGPGSVGLTCEPSWTHTTFEFLAAQPRDPDALLAALRRDPAPMDGDTAAWHRVASVLSLGVVPADLRAALYQAVRKLPGIELLDEVVTVDGRRARAIGREGDGYRTDLLIAEADGRFLGSRTVVTRDGPPDINGRPERSLRAGDIQRSSVVTTRITSTPPPSK</sequence>
<evidence type="ECO:0008006" key="4">
    <source>
        <dbReference type="Google" id="ProtNLM"/>
    </source>
</evidence>
<name>A0A7X6A4E4_9ACTN</name>
<dbReference type="EMBL" id="JAASRO010000001">
    <property type="protein sequence ID" value="NIK60873.1"/>
    <property type="molecule type" value="Genomic_DNA"/>
</dbReference>